<keyword evidence="3" id="KW-0238">DNA-binding</keyword>
<evidence type="ECO:0000256" key="1">
    <source>
        <dbReference type="ARBA" id="ARBA00004648"/>
    </source>
</evidence>
<evidence type="ECO:0000256" key="6">
    <source>
        <dbReference type="SAM" id="Coils"/>
    </source>
</evidence>
<dbReference type="Gene3D" id="1.20.5.170">
    <property type="match status" value="1"/>
</dbReference>
<evidence type="ECO:0000256" key="5">
    <source>
        <dbReference type="ARBA" id="ARBA00023242"/>
    </source>
</evidence>
<dbReference type="InterPro" id="IPR051381">
    <property type="entry name" value="CREB_ATF_subfamily"/>
</dbReference>
<evidence type="ECO:0000259" key="8">
    <source>
        <dbReference type="PROSITE" id="PS50217"/>
    </source>
</evidence>
<evidence type="ECO:0000256" key="2">
    <source>
        <dbReference type="ARBA" id="ARBA00023015"/>
    </source>
</evidence>
<keyword evidence="5" id="KW-0539">Nucleus</keyword>
<feature type="domain" description="BZIP" evidence="8">
    <location>
        <begin position="227"/>
        <end position="290"/>
    </location>
</feature>
<protein>
    <submittedName>
        <fullName evidence="10">Cyclic AMP-responsive element-binding protein 3-like protein 4</fullName>
    </submittedName>
</protein>
<feature type="region of interest" description="Disordered" evidence="7">
    <location>
        <begin position="72"/>
        <end position="98"/>
    </location>
</feature>
<dbReference type="PANTHER" id="PTHR45996:SF3">
    <property type="entry name" value="CREB-H TRANSCRIPTION FACTOR HOMOLOG LET-607"/>
    <property type="match status" value="1"/>
</dbReference>
<evidence type="ECO:0000256" key="3">
    <source>
        <dbReference type="ARBA" id="ARBA00023125"/>
    </source>
</evidence>
<keyword evidence="9" id="KW-1185">Reference proteome</keyword>
<feature type="region of interest" description="Disordered" evidence="7">
    <location>
        <begin position="434"/>
        <end position="479"/>
    </location>
</feature>
<feature type="compositionally biased region" description="Low complexity" evidence="7">
    <location>
        <begin position="78"/>
        <end position="98"/>
    </location>
</feature>
<dbReference type="Proteomes" id="UP000695022">
    <property type="component" value="Unplaced"/>
</dbReference>
<evidence type="ECO:0000256" key="4">
    <source>
        <dbReference type="ARBA" id="ARBA00023163"/>
    </source>
</evidence>
<keyword evidence="2" id="KW-0805">Transcription regulation</keyword>
<reference evidence="10" key="1">
    <citation type="submission" date="2025-08" db="UniProtKB">
        <authorList>
            <consortium name="RefSeq"/>
        </authorList>
    </citation>
    <scope>IDENTIFICATION</scope>
</reference>
<dbReference type="InterPro" id="IPR004827">
    <property type="entry name" value="bZIP"/>
</dbReference>
<keyword evidence="6" id="KW-0175">Coiled coil</keyword>
<accession>A0ABM1DSC3</accession>
<dbReference type="SUPFAM" id="SSF57959">
    <property type="entry name" value="Leucine zipper domain"/>
    <property type="match status" value="1"/>
</dbReference>
<evidence type="ECO:0000256" key="7">
    <source>
        <dbReference type="SAM" id="MobiDB-lite"/>
    </source>
</evidence>
<gene>
    <name evidence="10" type="primary">LOC106805667</name>
</gene>
<evidence type="ECO:0000313" key="9">
    <source>
        <dbReference type="Proteomes" id="UP000695022"/>
    </source>
</evidence>
<organism evidence="9 10">
    <name type="scientific">Priapulus caudatus</name>
    <name type="common">Priapulid worm</name>
    <dbReference type="NCBI Taxonomy" id="37621"/>
    <lineage>
        <taxon>Eukaryota</taxon>
        <taxon>Metazoa</taxon>
        <taxon>Ecdysozoa</taxon>
        <taxon>Scalidophora</taxon>
        <taxon>Priapulida</taxon>
        <taxon>Priapulimorpha</taxon>
        <taxon>Priapulimorphida</taxon>
        <taxon>Priapulidae</taxon>
        <taxon>Priapulus</taxon>
    </lineage>
</organism>
<dbReference type="CDD" id="cd14689">
    <property type="entry name" value="bZIP_CREB3"/>
    <property type="match status" value="1"/>
</dbReference>
<name>A0ABM1DSC3_PRICU</name>
<dbReference type="PROSITE" id="PS50217">
    <property type="entry name" value="BZIP"/>
    <property type="match status" value="1"/>
</dbReference>
<proteinExistence type="predicted"/>
<comment type="subcellular location">
    <subcellularLocation>
        <location evidence="1">Endoplasmic reticulum membrane</location>
        <topology evidence="1">Single-pass type II membrane protein</topology>
    </subcellularLocation>
</comment>
<dbReference type="RefSeq" id="XP_014662844.1">
    <property type="nucleotide sequence ID" value="XM_014807358.1"/>
</dbReference>
<keyword evidence="4" id="KW-0804">Transcription</keyword>
<sequence length="479" mass="53333">METLINSIDPNVFDMLFDKQDGLLTDSITLNLDMPIYEYENTVQPAPESQHFDEDLLLTSYLSPNGDAFADALQGATSPLGSDSGISSSSPARSNSDSDVNIVGFDPLLRGMGLDTIEGIDLNSLDPELLENFSVEDLATDYKVDMDMSSDDETESKHSEDNNQSIASILDVSATALDSIKTPPAQETRKSFKCQPLRLNTEEKKLLNREGIALPENMPLTKAEERTLKRVRRKIRNKQSAQDSRKRKKEYVEGLEERVKLCTDQNNLLQRKVQHLEKQNVTLISQLKRLQTLVIKTTNKTAQASTCVMVLAISFALLLIPNFSPFSNNRTNSKTAVDIFEETFHPVAGRSRSLLQKSGAAAGVQDSQDYIDQFISADGLTYQETPNMQSIKDEIIDVEMLDEEEKKQGGGGRSYDFAISPSLTVLGEHSYSKAMPVYEPTPPQSPDNNSMEAEPPEKRNISEAVYRGRQEQLGGRHEQ</sequence>
<evidence type="ECO:0000313" key="10">
    <source>
        <dbReference type="RefSeq" id="XP_014662844.1"/>
    </source>
</evidence>
<feature type="compositionally biased region" description="Basic and acidic residues" evidence="7">
    <location>
        <begin position="455"/>
        <end position="479"/>
    </location>
</feature>
<dbReference type="InterPro" id="IPR046347">
    <property type="entry name" value="bZIP_sf"/>
</dbReference>
<dbReference type="GeneID" id="106805667"/>
<dbReference type="PANTHER" id="PTHR45996">
    <property type="entry name" value="AGAP001464-PB"/>
    <property type="match status" value="1"/>
</dbReference>
<dbReference type="SMART" id="SM00338">
    <property type="entry name" value="BRLZ"/>
    <property type="match status" value="1"/>
</dbReference>
<feature type="coiled-coil region" evidence="6">
    <location>
        <begin position="238"/>
        <end position="293"/>
    </location>
</feature>
<dbReference type="Pfam" id="PF00170">
    <property type="entry name" value="bZIP_1"/>
    <property type="match status" value="1"/>
</dbReference>